<evidence type="ECO:0008006" key="4">
    <source>
        <dbReference type="Google" id="ProtNLM"/>
    </source>
</evidence>
<dbReference type="RefSeq" id="WP_183351388.1">
    <property type="nucleotide sequence ID" value="NZ_BLXY01000029.1"/>
</dbReference>
<sequence>MYKKVLLILLVFHLSWPTSRSFAGYPGFVELKSTVCVPIDQQHAEKLPSPWRKYLAFTKMCPLSKTPTSKARVFLVSVWTEDYLNAKQSNMWEEFPSSIIVDDRMNNLGTLPVIFPIEAPTEPAIYFGRWKASLPTEIRVDVYDPTVSGDHYYSPLIWNDKEKRFSMLDKEPKSGSRYKPQYK</sequence>
<keyword evidence="3" id="KW-1185">Reference proteome</keyword>
<keyword evidence="1" id="KW-0732">Signal</keyword>
<evidence type="ECO:0000256" key="1">
    <source>
        <dbReference type="SAM" id="SignalP"/>
    </source>
</evidence>
<name>A0ABY4LE85_9BACT</name>
<organism evidence="2 3">
    <name type="scientific">Geomonas paludis</name>
    <dbReference type="NCBI Taxonomy" id="2740185"/>
    <lineage>
        <taxon>Bacteria</taxon>
        <taxon>Pseudomonadati</taxon>
        <taxon>Thermodesulfobacteriota</taxon>
        <taxon>Desulfuromonadia</taxon>
        <taxon>Geobacterales</taxon>
        <taxon>Geobacteraceae</taxon>
        <taxon>Geomonas</taxon>
    </lineage>
</organism>
<reference evidence="2" key="1">
    <citation type="submission" date="2022-04" db="EMBL/GenBank/DDBJ databases">
        <authorList>
            <person name="Liu G."/>
        </authorList>
    </citation>
    <scope>NUCLEOTIDE SEQUENCE</scope>
    <source>
        <strain evidence="2">RG22</strain>
    </source>
</reference>
<evidence type="ECO:0000313" key="2">
    <source>
        <dbReference type="EMBL" id="UPU36309.1"/>
    </source>
</evidence>
<protein>
    <recommendedName>
        <fullName evidence="4">Lipoprotein</fullName>
    </recommendedName>
</protein>
<evidence type="ECO:0000313" key="3">
    <source>
        <dbReference type="Proteomes" id="UP000831485"/>
    </source>
</evidence>
<gene>
    <name evidence="2" type="ORF">M1B72_01000</name>
</gene>
<feature type="signal peptide" evidence="1">
    <location>
        <begin position="1"/>
        <end position="23"/>
    </location>
</feature>
<feature type="chain" id="PRO_5046761158" description="Lipoprotein" evidence="1">
    <location>
        <begin position="24"/>
        <end position="183"/>
    </location>
</feature>
<accession>A0ABY4LE85</accession>
<proteinExistence type="predicted"/>
<dbReference type="EMBL" id="CP096574">
    <property type="protein sequence ID" value="UPU36309.1"/>
    <property type="molecule type" value="Genomic_DNA"/>
</dbReference>
<dbReference type="Proteomes" id="UP000831485">
    <property type="component" value="Chromosome"/>
</dbReference>